<feature type="transmembrane region" description="Helical" evidence="1">
    <location>
        <begin position="47"/>
        <end position="67"/>
    </location>
</feature>
<gene>
    <name evidence="2" type="ORF">HCAN_0379</name>
</gene>
<evidence type="ECO:0000256" key="1">
    <source>
        <dbReference type="SAM" id="Phobius"/>
    </source>
</evidence>
<dbReference type="OrthoDB" id="5325355at2"/>
<evidence type="ECO:0000313" key="3">
    <source>
        <dbReference type="Proteomes" id="UP000007032"/>
    </source>
</evidence>
<keyword evidence="3" id="KW-1185">Reference proteome</keyword>
<dbReference type="EMBL" id="CM000776">
    <property type="protein sequence ID" value="EES89097.1"/>
    <property type="molecule type" value="Genomic_DNA"/>
</dbReference>
<evidence type="ECO:0000313" key="2">
    <source>
        <dbReference type="EMBL" id="EES89097.1"/>
    </source>
</evidence>
<keyword evidence="1" id="KW-0812">Transmembrane</keyword>
<dbReference type="Proteomes" id="UP000007032">
    <property type="component" value="Chromosome"/>
</dbReference>
<dbReference type="AlphaFoldDB" id="C5ZVH3"/>
<keyword evidence="1" id="KW-0472">Membrane</keyword>
<name>C5ZVH3_9HELI</name>
<reference evidence="2 3" key="1">
    <citation type="journal article" date="2009" name="J. Bacteriol.">
        <title>Genome sequence of the emerging pathogen Helicobacter canadensis.</title>
        <authorList>
            <person name="Loman N.J."/>
            <person name="Snyder L.A."/>
            <person name="Linton J.D."/>
            <person name="Langdon R."/>
            <person name="Lawson A.J."/>
            <person name="Weinstock G.M."/>
            <person name="Wren B.W."/>
            <person name="Pallen M.J."/>
        </authorList>
    </citation>
    <scope>NUCLEOTIDE SEQUENCE [LARGE SCALE GENOMIC DNA]</scope>
    <source>
        <strain evidence="2 3">MIT 98-5491</strain>
    </source>
</reference>
<dbReference type="STRING" id="537970.HCAN_0379"/>
<dbReference type="RefSeq" id="WP_006655066.1">
    <property type="nucleotide sequence ID" value="NZ_CM000776.2"/>
</dbReference>
<accession>C5ZVH3</accession>
<keyword evidence="1" id="KW-1133">Transmembrane helix</keyword>
<protein>
    <submittedName>
        <fullName evidence="2">Uncharacterized protein</fullName>
    </submittedName>
</protein>
<dbReference type="HOGENOM" id="CLU_1633136_0_0_7"/>
<proteinExistence type="predicted"/>
<sequence>MKILFWILFCVAISIAQDKIESTKILEESSKAFPFEMAKSPLESINLFQYSGVILILVGLLVLLWYVRKRVYYKDSNNNFLDFFKKNPKDFPITILSNTPLSLNTKLVVFELYKMRYIVILNQNGATLVDKYPLEDFGELLKQEKH</sequence>
<organism evidence="2 3">
    <name type="scientific">Helicobacter canadensis MIT 98-5491</name>
    <dbReference type="NCBI Taxonomy" id="537970"/>
    <lineage>
        <taxon>Bacteria</taxon>
        <taxon>Pseudomonadati</taxon>
        <taxon>Campylobacterota</taxon>
        <taxon>Epsilonproteobacteria</taxon>
        <taxon>Campylobacterales</taxon>
        <taxon>Helicobacteraceae</taxon>
        <taxon>Helicobacter</taxon>
    </lineage>
</organism>